<dbReference type="RefSeq" id="WP_004845511.1">
    <property type="nucleotide sequence ID" value="NZ_AP028249.1"/>
</dbReference>
<dbReference type="InterPro" id="IPR000515">
    <property type="entry name" value="MetI-like"/>
</dbReference>
<evidence type="ECO:0000313" key="9">
    <source>
        <dbReference type="EMBL" id="CUO06597.1"/>
    </source>
</evidence>
<dbReference type="GO" id="GO:0055085">
    <property type="term" value="P:transmembrane transport"/>
    <property type="evidence" value="ECO:0007669"/>
    <property type="project" value="InterPro"/>
</dbReference>
<feature type="transmembrane region" description="Helical" evidence="7">
    <location>
        <begin position="271"/>
        <end position="297"/>
    </location>
</feature>
<dbReference type="AlphaFoldDB" id="A0A174C171"/>
<sequence>MMRYTWKRILTGIVSLFLLATVTFFLVRLIPGSPFQRGGVSEQVVEAVEEEYGLNDPLIEQYLSYMGNLLKGDLGISYQDPGTSVEEIIGRAAPLTVSLGLSALIVSVIVGTGCGVFYAASEKRAVKKVIGSLGMLAAGIPGFAAAILLLMVFSVKLKWFPSSGLFSFSHYILPVTALSLYPTAVITRMTGHALDEEMAKDYVLFARAKGLKKSRIIFTHALKNAWFPVLNYIGPASAFLLTGSFAIESVFTIPGLGREFVMSIANRDYTLILGLTVFMGTVVILLNLLTDLLGAWLDPSVRRAYRKK</sequence>
<dbReference type="Gene3D" id="1.10.3720.10">
    <property type="entry name" value="MetI-like"/>
    <property type="match status" value="1"/>
</dbReference>
<accession>A0A174C171</accession>
<keyword evidence="2 7" id="KW-0813">Transport</keyword>
<evidence type="ECO:0000256" key="1">
    <source>
        <dbReference type="ARBA" id="ARBA00004651"/>
    </source>
</evidence>
<dbReference type="PROSITE" id="PS50928">
    <property type="entry name" value="ABC_TM1"/>
    <property type="match status" value="1"/>
</dbReference>
<feature type="transmembrane region" description="Helical" evidence="7">
    <location>
        <begin position="9"/>
        <end position="30"/>
    </location>
</feature>
<feature type="transmembrane region" description="Helical" evidence="7">
    <location>
        <begin position="99"/>
        <end position="120"/>
    </location>
</feature>
<evidence type="ECO:0000256" key="2">
    <source>
        <dbReference type="ARBA" id="ARBA00022448"/>
    </source>
</evidence>
<feature type="domain" description="ABC transmembrane type-1" evidence="8">
    <location>
        <begin position="93"/>
        <end position="294"/>
    </location>
</feature>
<evidence type="ECO:0000256" key="4">
    <source>
        <dbReference type="ARBA" id="ARBA00022692"/>
    </source>
</evidence>
<evidence type="ECO:0000313" key="11">
    <source>
        <dbReference type="Proteomes" id="UP000095787"/>
    </source>
</evidence>
<evidence type="ECO:0000259" key="8">
    <source>
        <dbReference type="PROSITE" id="PS50928"/>
    </source>
</evidence>
<dbReference type="PANTHER" id="PTHR43163:SF6">
    <property type="entry name" value="DIPEPTIDE TRANSPORT SYSTEM PERMEASE PROTEIN DPPB-RELATED"/>
    <property type="match status" value="1"/>
</dbReference>
<keyword evidence="5 7" id="KW-1133">Transmembrane helix</keyword>
<dbReference type="Proteomes" id="UP000292665">
    <property type="component" value="Unassembled WGS sequence"/>
</dbReference>
<dbReference type="CDD" id="cd06261">
    <property type="entry name" value="TM_PBP2"/>
    <property type="match status" value="1"/>
</dbReference>
<evidence type="ECO:0000256" key="3">
    <source>
        <dbReference type="ARBA" id="ARBA00022475"/>
    </source>
</evidence>
<dbReference type="Pfam" id="PF00528">
    <property type="entry name" value="BPD_transp_1"/>
    <property type="match status" value="1"/>
</dbReference>
<proteinExistence type="inferred from homology"/>
<keyword evidence="4 7" id="KW-0812">Transmembrane</keyword>
<feature type="transmembrane region" description="Helical" evidence="7">
    <location>
        <begin position="132"/>
        <end position="153"/>
    </location>
</feature>
<gene>
    <name evidence="9" type="primary">oppB</name>
    <name evidence="10" type="ORF">EAI93_00935</name>
    <name evidence="9" type="ORF">ERS852456_01521</name>
</gene>
<organism evidence="9 11">
    <name type="scientific">[Ruminococcus] torques</name>
    <dbReference type="NCBI Taxonomy" id="33039"/>
    <lineage>
        <taxon>Bacteria</taxon>
        <taxon>Bacillati</taxon>
        <taxon>Bacillota</taxon>
        <taxon>Clostridia</taxon>
        <taxon>Lachnospirales</taxon>
        <taxon>Lachnospiraceae</taxon>
        <taxon>Mediterraneibacter</taxon>
    </lineage>
</organism>
<keyword evidence="3" id="KW-1003">Cell membrane</keyword>
<dbReference type="InterPro" id="IPR045621">
    <property type="entry name" value="BPD_transp_1_N"/>
</dbReference>
<reference evidence="10 12" key="2">
    <citation type="journal article" date="2019" name="Science, e1252229">
        <title>Invertible promoters mediate bacterial phase variation, antibiotic resistance, and host adaptation in the gut.</title>
        <authorList>
            <person name="Jiang X."/>
            <person name="Hall A.B."/>
            <person name="Arthur T.D."/>
            <person name="Plichta D.R."/>
            <person name="Covington C.T."/>
            <person name="Poyet M."/>
            <person name="Crothers J."/>
            <person name="Moses P.L."/>
            <person name="Tolonen A.C."/>
            <person name="Vlamakis H."/>
            <person name="Alm E.J."/>
            <person name="Xavier R.J."/>
        </authorList>
    </citation>
    <scope>NUCLEOTIDE SEQUENCE [LARGE SCALE GENOMIC DNA]</scope>
    <source>
        <strain evidence="12">aa_0143</strain>
        <strain evidence="10">Aa_0143</strain>
    </source>
</reference>
<dbReference type="Pfam" id="PF19300">
    <property type="entry name" value="BPD_transp_1_N"/>
    <property type="match status" value="1"/>
</dbReference>
<evidence type="ECO:0000256" key="6">
    <source>
        <dbReference type="ARBA" id="ARBA00023136"/>
    </source>
</evidence>
<evidence type="ECO:0000256" key="5">
    <source>
        <dbReference type="ARBA" id="ARBA00022989"/>
    </source>
</evidence>
<comment type="subcellular location">
    <subcellularLocation>
        <location evidence="1 7">Cell membrane</location>
        <topology evidence="1 7">Multi-pass membrane protein</topology>
    </subcellularLocation>
</comment>
<keyword evidence="6 7" id="KW-0472">Membrane</keyword>
<evidence type="ECO:0000256" key="7">
    <source>
        <dbReference type="RuleBase" id="RU363032"/>
    </source>
</evidence>
<dbReference type="PANTHER" id="PTHR43163">
    <property type="entry name" value="DIPEPTIDE TRANSPORT SYSTEM PERMEASE PROTEIN DPPB-RELATED"/>
    <property type="match status" value="1"/>
</dbReference>
<evidence type="ECO:0000313" key="10">
    <source>
        <dbReference type="EMBL" id="RYS82301.1"/>
    </source>
</evidence>
<reference evidence="9 11" key="1">
    <citation type="submission" date="2015-09" db="EMBL/GenBank/DDBJ databases">
        <authorList>
            <consortium name="Pathogen Informatics"/>
        </authorList>
    </citation>
    <scope>NUCLEOTIDE SEQUENCE [LARGE SCALE GENOMIC DNA]</scope>
    <source>
        <strain evidence="9 11">2789STDY5834841</strain>
    </source>
</reference>
<name>A0A174C171_9FIRM</name>
<dbReference type="GO" id="GO:0005886">
    <property type="term" value="C:plasma membrane"/>
    <property type="evidence" value="ECO:0007669"/>
    <property type="project" value="UniProtKB-SubCell"/>
</dbReference>
<evidence type="ECO:0000313" key="12">
    <source>
        <dbReference type="Proteomes" id="UP000292665"/>
    </source>
</evidence>
<dbReference type="InterPro" id="IPR035906">
    <property type="entry name" value="MetI-like_sf"/>
</dbReference>
<dbReference type="EMBL" id="RCYR01000001">
    <property type="protein sequence ID" value="RYS82301.1"/>
    <property type="molecule type" value="Genomic_DNA"/>
</dbReference>
<comment type="similarity">
    <text evidence="7">Belongs to the binding-protein-dependent transport system permease family.</text>
</comment>
<dbReference type="EMBL" id="CYZO01000017">
    <property type="protein sequence ID" value="CUO06597.1"/>
    <property type="molecule type" value="Genomic_DNA"/>
</dbReference>
<dbReference type="GeneID" id="97329190"/>
<feature type="transmembrane region" description="Helical" evidence="7">
    <location>
        <begin position="229"/>
        <end position="251"/>
    </location>
</feature>
<dbReference type="Proteomes" id="UP000095787">
    <property type="component" value="Unassembled WGS sequence"/>
</dbReference>
<dbReference type="SUPFAM" id="SSF161098">
    <property type="entry name" value="MetI-like"/>
    <property type="match status" value="1"/>
</dbReference>
<feature type="transmembrane region" description="Helical" evidence="7">
    <location>
        <begin position="159"/>
        <end position="181"/>
    </location>
</feature>
<protein>
    <submittedName>
        <fullName evidence="10">ABC transporter permease</fullName>
    </submittedName>
    <submittedName>
        <fullName evidence="9">Oligopeptide transport system permease protein oppB</fullName>
    </submittedName>
</protein>